<feature type="signal peptide" evidence="1">
    <location>
        <begin position="1"/>
        <end position="26"/>
    </location>
</feature>
<dbReference type="RefSeq" id="WP_176758566.1">
    <property type="nucleotide sequence ID" value="NZ_FNCE01000004.1"/>
</dbReference>
<dbReference type="STRING" id="1082479.SAMN05216241_10469"/>
<feature type="domain" description="ABC-type glycine betaine transport system substrate-binding" evidence="2">
    <location>
        <begin position="29"/>
        <end position="295"/>
    </location>
</feature>
<reference evidence="3 4" key="1">
    <citation type="submission" date="2016-10" db="EMBL/GenBank/DDBJ databases">
        <authorList>
            <person name="de Groot N.N."/>
        </authorList>
    </citation>
    <scope>NUCLEOTIDE SEQUENCE [LARGE SCALE GENOMIC DNA]</scope>
    <source>
        <strain evidence="3 4">DSM 25584</strain>
    </source>
</reference>
<dbReference type="GO" id="GO:0043190">
    <property type="term" value="C:ATP-binding cassette (ABC) transporter complex"/>
    <property type="evidence" value="ECO:0007669"/>
    <property type="project" value="InterPro"/>
</dbReference>
<keyword evidence="1" id="KW-0732">Signal</keyword>
<dbReference type="Proteomes" id="UP000199415">
    <property type="component" value="Unassembled WGS sequence"/>
</dbReference>
<evidence type="ECO:0000313" key="3">
    <source>
        <dbReference type="EMBL" id="SDF99796.1"/>
    </source>
</evidence>
<accession>A0A1G7QMR0</accession>
<feature type="chain" id="PRO_5011603152" evidence="1">
    <location>
        <begin position="27"/>
        <end position="310"/>
    </location>
</feature>
<keyword evidence="4" id="KW-1185">Reference proteome</keyword>
<dbReference type="PROSITE" id="PS51257">
    <property type="entry name" value="PROKAR_LIPOPROTEIN"/>
    <property type="match status" value="1"/>
</dbReference>
<dbReference type="SUPFAM" id="SSF53850">
    <property type="entry name" value="Periplasmic binding protein-like II"/>
    <property type="match status" value="1"/>
</dbReference>
<organism evidence="3 4">
    <name type="scientific">Limimonas halophila</name>
    <dbReference type="NCBI Taxonomy" id="1082479"/>
    <lineage>
        <taxon>Bacteria</taxon>
        <taxon>Pseudomonadati</taxon>
        <taxon>Pseudomonadota</taxon>
        <taxon>Alphaproteobacteria</taxon>
        <taxon>Rhodospirillales</taxon>
        <taxon>Rhodovibrionaceae</taxon>
        <taxon>Limimonas</taxon>
    </lineage>
</organism>
<proteinExistence type="predicted"/>
<sequence length="310" mass="32310">MGARETRCGLIAGMMLAAACTTTARAGIAVGAKAELRHALLAHVTAHYLDAKGIQASVHPGFSAATLWGAQQDGVVDLAWESVGIALTTRHDMEIAAARKLDRESSIARLRAKAADGPVAWPAVSKARGGPVVAARADTADALDSATIAALLRHLRRQDDARFGMTTGFAGRPDGIRALAAAAPPPVARDSLRRMPGEALVAALRDGTLTGASLPRNDARTHADGLIVLRDERGAFPDHTLAVGVRRATLDKHPALADHLRTLAKRIDGGALRELTGAVVREDTGVSSAARAFLRRTGLIEPATNAGRDG</sequence>
<evidence type="ECO:0000313" key="4">
    <source>
        <dbReference type="Proteomes" id="UP000199415"/>
    </source>
</evidence>
<dbReference type="InterPro" id="IPR007210">
    <property type="entry name" value="ABC_Gly_betaine_transp_sub-bd"/>
</dbReference>
<dbReference type="Pfam" id="PF04069">
    <property type="entry name" value="OpuAC"/>
    <property type="match status" value="1"/>
</dbReference>
<dbReference type="EMBL" id="FNCE01000004">
    <property type="protein sequence ID" value="SDF99796.1"/>
    <property type="molecule type" value="Genomic_DNA"/>
</dbReference>
<evidence type="ECO:0000259" key="2">
    <source>
        <dbReference type="Pfam" id="PF04069"/>
    </source>
</evidence>
<gene>
    <name evidence="3" type="ORF">SAMN05216241_10469</name>
</gene>
<protein>
    <submittedName>
        <fullName evidence="3">Osmoprotectant transport system substrate-binding protein/osmoprotectant transport system permease protein</fullName>
    </submittedName>
</protein>
<dbReference type="AlphaFoldDB" id="A0A1G7QMR0"/>
<dbReference type="GO" id="GO:0022857">
    <property type="term" value="F:transmembrane transporter activity"/>
    <property type="evidence" value="ECO:0007669"/>
    <property type="project" value="InterPro"/>
</dbReference>
<dbReference type="Gene3D" id="3.40.190.10">
    <property type="entry name" value="Periplasmic binding protein-like II"/>
    <property type="match status" value="1"/>
</dbReference>
<dbReference type="Gene3D" id="3.40.190.120">
    <property type="entry name" value="Osmoprotection protein (prox), domain 2"/>
    <property type="match status" value="1"/>
</dbReference>
<evidence type="ECO:0000256" key="1">
    <source>
        <dbReference type="SAM" id="SignalP"/>
    </source>
</evidence>
<name>A0A1G7QMR0_9PROT</name>